<dbReference type="InterPro" id="IPR027417">
    <property type="entry name" value="P-loop_NTPase"/>
</dbReference>
<evidence type="ECO:0000256" key="1">
    <source>
        <dbReference type="SAM" id="MobiDB-lite"/>
    </source>
</evidence>
<dbReference type="eggNOG" id="COG3505">
    <property type="taxonomic scope" value="Bacteria"/>
</dbReference>
<dbReference type="SUPFAM" id="SSF52540">
    <property type="entry name" value="P-loop containing nucleoside triphosphate hydrolases"/>
    <property type="match status" value="1"/>
</dbReference>
<name>V4NMF9_9CAUL</name>
<dbReference type="OrthoDB" id="179860at2"/>
<evidence type="ECO:0000259" key="2">
    <source>
        <dbReference type="Pfam" id="PF12696"/>
    </source>
</evidence>
<proteinExistence type="predicted"/>
<feature type="compositionally biased region" description="Low complexity" evidence="1">
    <location>
        <begin position="423"/>
        <end position="434"/>
    </location>
</feature>
<feature type="region of interest" description="Disordered" evidence="1">
    <location>
        <begin position="403"/>
        <end position="471"/>
    </location>
</feature>
<gene>
    <name evidence="3" type="ORF">ABENE_20530</name>
</gene>
<dbReference type="AlphaFoldDB" id="V4NMF9"/>
<dbReference type="STRING" id="1121022.GCA_000376105_04087"/>
<dbReference type="InterPro" id="IPR032689">
    <property type="entry name" value="TraG-D_C"/>
</dbReference>
<dbReference type="EMBL" id="AWGB01000072">
    <property type="protein sequence ID" value="ESQ82997.1"/>
    <property type="molecule type" value="Genomic_DNA"/>
</dbReference>
<dbReference type="Gene3D" id="3.40.50.300">
    <property type="entry name" value="P-loop containing nucleotide triphosphate hydrolases"/>
    <property type="match status" value="1"/>
</dbReference>
<comment type="caution">
    <text evidence="3">The sequence shown here is derived from an EMBL/GenBank/DDBJ whole genome shotgun (WGS) entry which is preliminary data.</text>
</comment>
<feature type="compositionally biased region" description="Low complexity" evidence="1">
    <location>
        <begin position="441"/>
        <end position="453"/>
    </location>
</feature>
<dbReference type="Proteomes" id="UP000017837">
    <property type="component" value="Unassembled WGS sequence"/>
</dbReference>
<reference evidence="3 4" key="1">
    <citation type="journal article" date="2014" name="Nature">
        <title>Sequential evolution of bacterial morphology by co-option of a developmental regulator.</title>
        <authorList>
            <person name="Jiang C."/>
            <person name="Brown P.J."/>
            <person name="Ducret A."/>
            <person name="Brun Y.V."/>
        </authorList>
    </citation>
    <scope>NUCLEOTIDE SEQUENCE [LARGE SCALE GENOMIC DNA]</scope>
    <source>
        <strain evidence="3 4">DSM 16100</strain>
    </source>
</reference>
<keyword evidence="4" id="KW-1185">Reference proteome</keyword>
<feature type="compositionally biased region" description="Polar residues" evidence="1">
    <location>
        <begin position="461"/>
        <end position="471"/>
    </location>
</feature>
<dbReference type="PATRIC" id="fig|1121022.4.peg.4206"/>
<evidence type="ECO:0000313" key="3">
    <source>
        <dbReference type="EMBL" id="ESQ82997.1"/>
    </source>
</evidence>
<evidence type="ECO:0000313" key="4">
    <source>
        <dbReference type="Proteomes" id="UP000017837"/>
    </source>
</evidence>
<accession>V4NMF9</accession>
<dbReference type="RefSeq" id="WP_018083772.1">
    <property type="nucleotide sequence ID" value="NZ_AQWM01000043.1"/>
</dbReference>
<organism evidence="3 4">
    <name type="scientific">Asticcacaulis benevestitus DSM 16100 = ATCC BAA-896</name>
    <dbReference type="NCBI Taxonomy" id="1121022"/>
    <lineage>
        <taxon>Bacteria</taxon>
        <taxon>Pseudomonadati</taxon>
        <taxon>Pseudomonadota</taxon>
        <taxon>Alphaproteobacteria</taxon>
        <taxon>Caulobacterales</taxon>
        <taxon>Caulobacteraceae</taxon>
        <taxon>Asticcacaulis</taxon>
    </lineage>
</organism>
<dbReference type="Pfam" id="PF12696">
    <property type="entry name" value="TraG-D_C"/>
    <property type="match status" value="1"/>
</dbReference>
<sequence>MKQNDLDKPLLKLSAHSHWTIRDSFSHVLALGTTGSAKTSTTIKYITKSMLAAGYGCLFCVAKPEDVPTIKALCKQTGRMSSVIEITQTEGAFAFLAWELARTGNINSVIDLLDHVLEIMRNSGPAPGKSGEEFWGATRKAMLAASIPIIYYATGEVRMSSLLAYVRSAPTSLQQMKDPEWQQRSVFYRMFSMVAERLEAGPVEGFDDEAAERIMDYWREMAVLDTKTSSNILINLTTALMHFEQSPLLSKMFCGDVSVVPEMLFHQAVIILNIPVQTYGVDSQIAQKIIKFCAMRALLSRHGLDTRQSQTPVAIICDEAQNFLHQDAEFLAQCRSSFVSCVFATQSIPTLRAKIGGDNPHDRAEHLISNFNTVILHSSACPVTNDWFSRKIGKSLQRRDNFSEGFGTNSNYGMSMNEGRNWGRSSQVGGSSSSGSGGTSSGSSWSSGTSSGESDGRSRNRGTGTSENVSQGYSLQMDFTHDGGEFAKFRTGGPLNKRRVDALLYMSGRRFVESGGACTLMLEYRQ</sequence>
<protein>
    <recommendedName>
        <fullName evidence="2">TraD/TraG TraM recognition site domain-containing protein</fullName>
    </recommendedName>
</protein>
<feature type="domain" description="TraD/TraG TraM recognition site" evidence="2">
    <location>
        <begin position="312"/>
        <end position="414"/>
    </location>
</feature>